<comment type="caution">
    <text evidence="3">The sequence shown here is derived from an EMBL/GenBank/DDBJ whole genome shotgun (WGS) entry which is preliminary data.</text>
</comment>
<gene>
    <name evidence="3" type="ORF">BSTOLATCC_MIC5505</name>
</gene>
<dbReference type="PANTHER" id="PTHR40515">
    <property type="entry name" value="CILIA- AND FLAGELLA-ASSOCIATED PROTEIN 157"/>
    <property type="match status" value="1"/>
</dbReference>
<keyword evidence="1" id="KW-0175">Coiled coil</keyword>
<feature type="coiled-coil region" evidence="1">
    <location>
        <begin position="409"/>
        <end position="436"/>
    </location>
</feature>
<evidence type="ECO:0000256" key="1">
    <source>
        <dbReference type="SAM" id="Coils"/>
    </source>
</evidence>
<dbReference type="PANTHER" id="PTHR40515:SF1">
    <property type="entry name" value="CILIA- AND FLAGELLA-ASSOCIATED PROTEIN 157"/>
    <property type="match status" value="1"/>
</dbReference>
<dbReference type="EMBL" id="CAJZBQ010000005">
    <property type="protein sequence ID" value="CAG9312263.1"/>
    <property type="molecule type" value="Genomic_DNA"/>
</dbReference>
<evidence type="ECO:0000313" key="3">
    <source>
        <dbReference type="EMBL" id="CAG9312263.1"/>
    </source>
</evidence>
<dbReference type="Proteomes" id="UP001162131">
    <property type="component" value="Unassembled WGS sequence"/>
</dbReference>
<feature type="coiled-coil region" evidence="1">
    <location>
        <begin position="202"/>
        <end position="257"/>
    </location>
</feature>
<organism evidence="3 4">
    <name type="scientific">Blepharisma stoltei</name>
    <dbReference type="NCBI Taxonomy" id="1481888"/>
    <lineage>
        <taxon>Eukaryota</taxon>
        <taxon>Sar</taxon>
        <taxon>Alveolata</taxon>
        <taxon>Ciliophora</taxon>
        <taxon>Postciliodesmatophora</taxon>
        <taxon>Heterotrichea</taxon>
        <taxon>Heterotrichida</taxon>
        <taxon>Blepharismidae</taxon>
        <taxon>Blepharisma</taxon>
    </lineage>
</organism>
<feature type="compositionally biased region" description="Basic and acidic residues" evidence="2">
    <location>
        <begin position="25"/>
        <end position="34"/>
    </location>
</feature>
<accession>A0AAU9IVB7</accession>
<dbReference type="AlphaFoldDB" id="A0AAU9IVB7"/>
<feature type="region of interest" description="Disordered" evidence="2">
    <location>
        <begin position="1"/>
        <end position="47"/>
    </location>
</feature>
<keyword evidence="4" id="KW-1185">Reference proteome</keyword>
<evidence type="ECO:0000313" key="4">
    <source>
        <dbReference type="Proteomes" id="UP001162131"/>
    </source>
</evidence>
<evidence type="ECO:0000256" key="2">
    <source>
        <dbReference type="SAM" id="MobiDB-lite"/>
    </source>
</evidence>
<sequence length="441" mass="51916">MSISKAHNQFELKSELDEITGSRRSVAESRKESRPASSTNKKRRKVQTVNTIDLENKLLELQEQLEDEKSRSKDLQAKITERQERYVKREQEYRRTIADYETKLRQGAGEKPLQLLETTGRTLEKINNYQGQILNKIGTIQLKTTHLLQDQEKEIVRDFNVMLNNKTKELEEEKRKKVLGIGSYSQKESRLMEELDMRKASVEIIENKNKLLHKKNSELKIEFKAHENDQFLLEKELNEAREKNKKLKNELSKARENSISVPQEMQAQTAGFDTDYRSEERLKYSPSRASDIDLPNRYESIIQKLKRMLELERKNLRAARTAYARELESKRELETLIRQCVDDVKSHITKKRAEQRIKGPDSSPDDIEKVIEVLLSQERVLTLLYDKTFPPRSVAKEPYYSDLDSKNMMESIDHNIESIQQIYTKHEEEIHDTTERAKMEF</sequence>
<feature type="coiled-coil region" evidence="1">
    <location>
        <begin position="51"/>
        <end position="85"/>
    </location>
</feature>
<reference evidence="3" key="1">
    <citation type="submission" date="2021-09" db="EMBL/GenBank/DDBJ databases">
        <authorList>
            <consortium name="AG Swart"/>
            <person name="Singh M."/>
            <person name="Singh A."/>
            <person name="Seah K."/>
            <person name="Emmerich C."/>
        </authorList>
    </citation>
    <scope>NUCLEOTIDE SEQUENCE</scope>
    <source>
        <strain evidence="3">ATCC30299</strain>
    </source>
</reference>
<proteinExistence type="predicted"/>
<name>A0AAU9IVB7_9CILI</name>
<protein>
    <submittedName>
        <fullName evidence="3">Uncharacterized protein</fullName>
    </submittedName>
</protein>